<feature type="compositionally biased region" description="Basic and acidic residues" evidence="1">
    <location>
        <begin position="21"/>
        <end position="45"/>
    </location>
</feature>
<evidence type="ECO:0000313" key="3">
    <source>
        <dbReference type="Proteomes" id="UP001519289"/>
    </source>
</evidence>
<reference evidence="2 3" key="1">
    <citation type="submission" date="2021-03" db="EMBL/GenBank/DDBJ databases">
        <title>Genomic Encyclopedia of Type Strains, Phase IV (KMG-IV): sequencing the most valuable type-strain genomes for metagenomic binning, comparative biology and taxonomic classification.</title>
        <authorList>
            <person name="Goeker M."/>
        </authorList>
    </citation>
    <scope>NUCLEOTIDE SEQUENCE [LARGE SCALE GENOMIC DNA]</scope>
    <source>
        <strain evidence="2 3">DSM 27138</strain>
    </source>
</reference>
<proteinExistence type="predicted"/>
<keyword evidence="3" id="KW-1185">Reference proteome</keyword>
<dbReference type="Proteomes" id="UP001519289">
    <property type="component" value="Unassembled WGS sequence"/>
</dbReference>
<organism evidence="2 3">
    <name type="scientific">Symbiobacterium terraclitae</name>
    <dbReference type="NCBI Taxonomy" id="557451"/>
    <lineage>
        <taxon>Bacteria</taxon>
        <taxon>Bacillati</taxon>
        <taxon>Bacillota</taxon>
        <taxon>Clostridia</taxon>
        <taxon>Eubacteriales</taxon>
        <taxon>Symbiobacteriaceae</taxon>
        <taxon>Symbiobacterium</taxon>
    </lineage>
</organism>
<protein>
    <submittedName>
        <fullName evidence="2">Uncharacterized protein</fullName>
    </submittedName>
</protein>
<dbReference type="RefSeq" id="WP_209466199.1">
    <property type="nucleotide sequence ID" value="NZ_JAGGLG010000009.1"/>
</dbReference>
<sequence length="68" mass="7328">MNAEKHHGPERGRKPPGVGSETRRQLQEMRPGEAWSHEQAARDYRAGGNEGEFAETAGKGAAQDGGAR</sequence>
<gene>
    <name evidence="2" type="ORF">J2Z79_001464</name>
</gene>
<evidence type="ECO:0000313" key="2">
    <source>
        <dbReference type="EMBL" id="MBP2018065.1"/>
    </source>
</evidence>
<feature type="region of interest" description="Disordered" evidence="1">
    <location>
        <begin position="1"/>
        <end position="68"/>
    </location>
</feature>
<feature type="compositionally biased region" description="Basic and acidic residues" evidence="1">
    <location>
        <begin position="1"/>
        <end position="13"/>
    </location>
</feature>
<accession>A0ABS4JRA6</accession>
<dbReference type="EMBL" id="JAGGLG010000009">
    <property type="protein sequence ID" value="MBP2018065.1"/>
    <property type="molecule type" value="Genomic_DNA"/>
</dbReference>
<evidence type="ECO:0000256" key="1">
    <source>
        <dbReference type="SAM" id="MobiDB-lite"/>
    </source>
</evidence>
<name>A0ABS4JRA6_9FIRM</name>
<comment type="caution">
    <text evidence="2">The sequence shown here is derived from an EMBL/GenBank/DDBJ whole genome shotgun (WGS) entry which is preliminary data.</text>
</comment>